<dbReference type="PANTHER" id="PTHR31589">
    <property type="entry name" value="PROTEIN, PUTATIVE (DUF239)-RELATED-RELATED"/>
    <property type="match status" value="1"/>
</dbReference>
<dbReference type="InterPro" id="IPR025521">
    <property type="entry name" value="Neprosin_propep"/>
</dbReference>
<proteinExistence type="predicted"/>
<dbReference type="Gene3D" id="3.90.1320.10">
    <property type="entry name" value="Outer-capsid protein sigma 3, large lobe"/>
    <property type="match status" value="1"/>
</dbReference>
<dbReference type="InterPro" id="IPR004314">
    <property type="entry name" value="Neprosin"/>
</dbReference>
<dbReference type="PROSITE" id="PS52045">
    <property type="entry name" value="NEPROSIN_PEP_CD"/>
    <property type="match status" value="1"/>
</dbReference>
<sequence length="411" mass="46920">MEYSNASLIMFYVLLFVILTIETQSIEGGKANTSEKEDRELTKQLRILNKKPIKIITTKFGDTIDCIDIYKQPAFDHPLLKDHKIQMVPSSISEETTSKNISSTIFRGSNIDTGFQNERCPPETVPMRRTRKQDLINARYLMQKTNSIHTNYYTLSPMNYHFVSVEEFSEGKKYFGSAAWMSVHGFELNYEQFSTAQIWVQNGPAEKINSIEFGWMIYPGLFGDTHTRVFAYWTADGYKQTGCFNTYCPGFVQVSRDLYIGARINPVSVYGKNPMALPFKVYRDLKTGNWWLIINDITVGYWPKEIFTHLADNALTVRYGGIAGNEPQSPAPPMGNRYLPQLQDYSKTAFMTRMMYVDEKGKIVNINPDNIQTKRNTTLDSYDILFAGNIGGEYDITMAFGGPGVYVSLEH</sequence>
<gene>
    <name evidence="3" type="ORF">MKW94_006158</name>
</gene>
<dbReference type="Pfam" id="PF03080">
    <property type="entry name" value="Neprosin"/>
    <property type="match status" value="1"/>
</dbReference>
<feature type="signal peptide" evidence="1">
    <location>
        <begin position="1"/>
        <end position="25"/>
    </location>
</feature>
<dbReference type="EMBL" id="JAJJMA010292836">
    <property type="protein sequence ID" value="MCL7047431.1"/>
    <property type="molecule type" value="Genomic_DNA"/>
</dbReference>
<dbReference type="AlphaFoldDB" id="A0AA42B1Z9"/>
<dbReference type="PANTHER" id="PTHR31589:SF233">
    <property type="entry name" value="PROTEIN, PUTATIVE (DUF239)-RELATED"/>
    <property type="match status" value="1"/>
</dbReference>
<feature type="chain" id="PRO_5041319225" description="Neprosin PEP catalytic domain-containing protein" evidence="1">
    <location>
        <begin position="26"/>
        <end position="411"/>
    </location>
</feature>
<evidence type="ECO:0000313" key="3">
    <source>
        <dbReference type="EMBL" id="MCL7047431.1"/>
    </source>
</evidence>
<organism evidence="3 4">
    <name type="scientific">Papaver nudicaule</name>
    <name type="common">Iceland poppy</name>
    <dbReference type="NCBI Taxonomy" id="74823"/>
    <lineage>
        <taxon>Eukaryota</taxon>
        <taxon>Viridiplantae</taxon>
        <taxon>Streptophyta</taxon>
        <taxon>Embryophyta</taxon>
        <taxon>Tracheophyta</taxon>
        <taxon>Spermatophyta</taxon>
        <taxon>Magnoliopsida</taxon>
        <taxon>Ranunculales</taxon>
        <taxon>Papaveraceae</taxon>
        <taxon>Papaveroideae</taxon>
        <taxon>Papaver</taxon>
    </lineage>
</organism>
<feature type="domain" description="Neprosin PEP catalytic" evidence="2">
    <location>
        <begin position="155"/>
        <end position="408"/>
    </location>
</feature>
<keyword evidence="4" id="KW-1185">Reference proteome</keyword>
<evidence type="ECO:0000313" key="4">
    <source>
        <dbReference type="Proteomes" id="UP001177140"/>
    </source>
</evidence>
<reference evidence="3" key="1">
    <citation type="submission" date="2022-03" db="EMBL/GenBank/DDBJ databases">
        <title>A functionally conserved STORR gene fusion in Papaver species that diverged 16.8 million years ago.</title>
        <authorList>
            <person name="Catania T."/>
        </authorList>
    </citation>
    <scope>NUCLEOTIDE SEQUENCE</scope>
    <source>
        <strain evidence="3">S-191538</strain>
    </source>
</reference>
<protein>
    <recommendedName>
        <fullName evidence="2">Neprosin PEP catalytic domain-containing protein</fullName>
    </recommendedName>
</protein>
<name>A0AA42B1Z9_PAPNU</name>
<dbReference type="Pfam" id="PF14365">
    <property type="entry name" value="Neprosin_AP"/>
    <property type="match status" value="1"/>
</dbReference>
<accession>A0AA42B1Z9</accession>
<evidence type="ECO:0000259" key="2">
    <source>
        <dbReference type="PROSITE" id="PS52045"/>
    </source>
</evidence>
<comment type="caution">
    <text evidence="3">The sequence shown here is derived from an EMBL/GenBank/DDBJ whole genome shotgun (WGS) entry which is preliminary data.</text>
</comment>
<evidence type="ECO:0000256" key="1">
    <source>
        <dbReference type="SAM" id="SignalP"/>
    </source>
</evidence>
<keyword evidence="1" id="KW-0732">Signal</keyword>
<dbReference type="Proteomes" id="UP001177140">
    <property type="component" value="Unassembled WGS sequence"/>
</dbReference>
<dbReference type="InterPro" id="IPR053168">
    <property type="entry name" value="Glutamic_endopeptidase"/>
</dbReference>